<evidence type="ECO:0000256" key="1">
    <source>
        <dbReference type="ARBA" id="ARBA00003618"/>
    </source>
</evidence>
<evidence type="ECO:0000256" key="7">
    <source>
        <dbReference type="ARBA" id="ARBA00023204"/>
    </source>
</evidence>
<evidence type="ECO:0000256" key="6">
    <source>
        <dbReference type="ARBA" id="ARBA00022840"/>
    </source>
</evidence>
<dbReference type="FunFam" id="3.40.50.300:FF:000356">
    <property type="entry name" value="DNA repair protein RecN"/>
    <property type="match status" value="1"/>
</dbReference>
<dbReference type="NCBIfam" id="NF008121">
    <property type="entry name" value="PRK10869.1"/>
    <property type="match status" value="1"/>
</dbReference>
<evidence type="ECO:0000256" key="4">
    <source>
        <dbReference type="ARBA" id="ARBA00022741"/>
    </source>
</evidence>
<dbReference type="Proteomes" id="UP000245125">
    <property type="component" value="Unassembled WGS sequence"/>
</dbReference>
<evidence type="ECO:0000256" key="8">
    <source>
        <dbReference type="ARBA" id="ARBA00033408"/>
    </source>
</evidence>
<dbReference type="CDD" id="cd03241">
    <property type="entry name" value="ABC_RecN"/>
    <property type="match status" value="2"/>
</dbReference>
<dbReference type="GO" id="GO:0043590">
    <property type="term" value="C:bacterial nucleoid"/>
    <property type="evidence" value="ECO:0007669"/>
    <property type="project" value="TreeGrafter"/>
</dbReference>
<name>A0A2U3QKX1_9BACT</name>
<keyword evidence="7 9" id="KW-0234">DNA repair</keyword>
<dbReference type="PANTHER" id="PTHR11059:SF0">
    <property type="entry name" value="DNA REPAIR PROTEIN RECN"/>
    <property type="match status" value="1"/>
</dbReference>
<keyword evidence="10" id="KW-0175">Coiled coil</keyword>
<dbReference type="AlphaFoldDB" id="A0A2U3QKX1"/>
<evidence type="ECO:0000313" key="12">
    <source>
        <dbReference type="EMBL" id="SPQ02005.1"/>
    </source>
</evidence>
<gene>
    <name evidence="12" type="primary">recN</name>
    <name evidence="12" type="ORF">NBG4_850002</name>
</gene>
<keyword evidence="6" id="KW-0067">ATP-binding</keyword>
<dbReference type="InterPro" id="IPR003395">
    <property type="entry name" value="RecF/RecN/SMC_N"/>
</dbReference>
<dbReference type="SUPFAM" id="SSF52540">
    <property type="entry name" value="P-loop containing nucleoside triphosphate hydrolases"/>
    <property type="match status" value="1"/>
</dbReference>
<dbReference type="Pfam" id="PF02463">
    <property type="entry name" value="SMC_N"/>
    <property type="match status" value="1"/>
</dbReference>
<keyword evidence="5 9" id="KW-0227">DNA damage</keyword>
<accession>A0A2U3QKX1</accession>
<dbReference type="Gene3D" id="3.40.50.300">
    <property type="entry name" value="P-loop containing nucleotide triphosphate hydrolases"/>
    <property type="match status" value="2"/>
</dbReference>
<reference evidence="13" key="1">
    <citation type="submission" date="2018-03" db="EMBL/GenBank/DDBJ databases">
        <authorList>
            <person name="Zecchin S."/>
        </authorList>
    </citation>
    <scope>NUCLEOTIDE SEQUENCE [LARGE SCALE GENOMIC DNA]</scope>
</reference>
<dbReference type="InterPro" id="IPR004604">
    <property type="entry name" value="DNA_recomb/repair_RecN"/>
</dbReference>
<dbReference type="GO" id="GO:0006281">
    <property type="term" value="P:DNA repair"/>
    <property type="evidence" value="ECO:0007669"/>
    <property type="project" value="UniProtKB-KW"/>
</dbReference>
<proteinExistence type="inferred from homology"/>
<keyword evidence="4" id="KW-0547">Nucleotide-binding</keyword>
<dbReference type="PIRSF" id="PIRSF003128">
    <property type="entry name" value="RecN"/>
    <property type="match status" value="1"/>
</dbReference>
<comment type="similarity">
    <text evidence="2 9">Belongs to the RecN family.</text>
</comment>
<keyword evidence="13" id="KW-1185">Reference proteome</keyword>
<feature type="domain" description="RecF/RecN/SMC N-terminal" evidence="11">
    <location>
        <begin position="1"/>
        <end position="504"/>
    </location>
</feature>
<dbReference type="GO" id="GO:0006310">
    <property type="term" value="P:DNA recombination"/>
    <property type="evidence" value="ECO:0007669"/>
    <property type="project" value="InterPro"/>
</dbReference>
<evidence type="ECO:0000256" key="2">
    <source>
        <dbReference type="ARBA" id="ARBA00009441"/>
    </source>
</evidence>
<dbReference type="PANTHER" id="PTHR11059">
    <property type="entry name" value="DNA REPAIR PROTEIN RECN"/>
    <property type="match status" value="1"/>
</dbReference>
<dbReference type="EMBL" id="OUUY01000136">
    <property type="protein sequence ID" value="SPQ02005.1"/>
    <property type="molecule type" value="Genomic_DNA"/>
</dbReference>
<dbReference type="InterPro" id="IPR027417">
    <property type="entry name" value="P-loop_NTPase"/>
</dbReference>
<dbReference type="GO" id="GO:0005524">
    <property type="term" value="F:ATP binding"/>
    <property type="evidence" value="ECO:0007669"/>
    <property type="project" value="UniProtKB-KW"/>
</dbReference>
<evidence type="ECO:0000256" key="10">
    <source>
        <dbReference type="SAM" id="Coils"/>
    </source>
</evidence>
<comment type="function">
    <text evidence="1 9">May be involved in recombinational repair of damaged DNA.</text>
</comment>
<organism evidence="12 13">
    <name type="scientific">Candidatus Sulfobium mesophilum</name>
    <dbReference type="NCBI Taxonomy" id="2016548"/>
    <lineage>
        <taxon>Bacteria</taxon>
        <taxon>Pseudomonadati</taxon>
        <taxon>Nitrospirota</taxon>
        <taxon>Nitrospiria</taxon>
        <taxon>Nitrospirales</taxon>
        <taxon>Nitrospiraceae</taxon>
        <taxon>Candidatus Sulfobium</taxon>
    </lineage>
</organism>
<dbReference type="GO" id="GO:0009432">
    <property type="term" value="P:SOS response"/>
    <property type="evidence" value="ECO:0007669"/>
    <property type="project" value="TreeGrafter"/>
</dbReference>
<protein>
    <recommendedName>
        <fullName evidence="3 9">DNA repair protein RecN</fullName>
    </recommendedName>
    <alternativeName>
        <fullName evidence="8 9">Recombination protein N</fullName>
    </alternativeName>
</protein>
<evidence type="ECO:0000256" key="3">
    <source>
        <dbReference type="ARBA" id="ARBA00021315"/>
    </source>
</evidence>
<evidence type="ECO:0000259" key="11">
    <source>
        <dbReference type="Pfam" id="PF02463"/>
    </source>
</evidence>
<sequence>MLKELRIKNLAIIDDLTVRFAKGLNVLTGETGAGKSIVVDALGLSLGDRAQSDLVMSGESEAVVQAYFDLDNFDDLQDLGIDASDGLLLKRVISSGGKSRAYVNDSMVTLQTLSSVGKTLVDILSQHEHQSLLTQETQRTLLDSYGKLLPEKELVEKLYYEVHALKTRHAELRDKSRERAQRLDLLRFQLNEIESASLKPGEKESLEDERKILANMNKLTELTEAAYSALYESEGSCSERLSKVVSMLREMSAIDGSISEALQLVEAAMPLVEDASISLGRYRDRFDFEPGRLEHIEDRLDLIKKIERKYGQGIDAIMMHMDRVRAEFQEIESADENLASVEAELKIREEELLKAASALSEKRRKTAQKIEKLITLTLRELAFGKAAFSIEMKTEAVGPSGMDKIEFIFSANPGEPMKPLSKIISGGELSRVMLALKSILADVDDVPVLIFDEVDAGIGGKTAESVAKKLALISAGRQLLCITHLPQIASRGDFHLKIEKKETGNKVHVEVKELDGKERQDEIARMLSGTITEISRRHAEELLERVK</sequence>
<evidence type="ECO:0000256" key="9">
    <source>
        <dbReference type="PIRNR" id="PIRNR003128"/>
    </source>
</evidence>
<feature type="coiled-coil region" evidence="10">
    <location>
        <begin position="324"/>
        <end position="351"/>
    </location>
</feature>
<evidence type="ECO:0000313" key="13">
    <source>
        <dbReference type="Proteomes" id="UP000245125"/>
    </source>
</evidence>
<dbReference type="NCBIfam" id="TIGR00634">
    <property type="entry name" value="recN"/>
    <property type="match status" value="1"/>
</dbReference>
<evidence type="ECO:0000256" key="5">
    <source>
        <dbReference type="ARBA" id="ARBA00022763"/>
    </source>
</evidence>
<dbReference type="FunFam" id="3.40.50.300:FF:000319">
    <property type="entry name" value="DNA repair protein RecN"/>
    <property type="match status" value="1"/>
</dbReference>